<dbReference type="GO" id="GO:0016114">
    <property type="term" value="P:terpenoid biosynthetic process"/>
    <property type="evidence" value="ECO:0007669"/>
    <property type="project" value="InterPro"/>
</dbReference>
<keyword evidence="9" id="KW-0732">Signal</keyword>
<evidence type="ECO:0000256" key="7">
    <source>
        <dbReference type="ARBA" id="ARBA00022840"/>
    </source>
</evidence>
<evidence type="ECO:0000256" key="3">
    <source>
        <dbReference type="ARBA" id="ARBA00012052"/>
    </source>
</evidence>
<feature type="domain" description="GHMP kinase C-terminal" evidence="11">
    <location>
        <begin position="245"/>
        <end position="310"/>
    </location>
</feature>
<dbReference type="InterPro" id="IPR013750">
    <property type="entry name" value="GHMP_kinase_C_dom"/>
</dbReference>
<dbReference type="Pfam" id="PF00288">
    <property type="entry name" value="GHMP_kinases_N"/>
    <property type="match status" value="1"/>
</dbReference>
<feature type="signal peptide" evidence="9">
    <location>
        <begin position="1"/>
        <end position="17"/>
    </location>
</feature>
<name>A0A7S4A5T9_9STRA</name>
<dbReference type="OrthoDB" id="3191556at2759"/>
<dbReference type="InterPro" id="IPR006204">
    <property type="entry name" value="GHMP_kinase_N_dom"/>
</dbReference>
<sequence length="346" mass="37785">MARRITLALCALTTAFQTPPRQPSKTRLRATTTTEWDLSLFSPAKINLFLRIIKKRDDGFHELASLFQAIDLGDVLSFQKLSTNDEDILECETEGMPLDATNLVLRAVSLLREKCPSGTIPGFRILLEKRTPMQAGLGGGSSNAAAALYGVNELCGRPATQQQLIDWSGALGSDITFFLGPTGSAYCTGRGEILEPVDALPTTYKHLFVIKPYRGLSTPLVFKTLAASEYSTLRRDADPRTLLESFGDGSRAAPLSDYVNDLEPPAFECEPVLAQIKDRLLDKYGFHAAMMSGSGTSLFAVATGNEVDADAFPAAFVEECKNELDVDVDVWPTRFLGRDAGEWYAK</sequence>
<dbReference type="PANTHER" id="PTHR43527">
    <property type="entry name" value="4-DIPHOSPHOCYTIDYL-2-C-METHYL-D-ERYTHRITOL KINASE, CHLOROPLASTIC"/>
    <property type="match status" value="1"/>
</dbReference>
<keyword evidence="7" id="KW-0067">ATP-binding</keyword>
<feature type="domain" description="GHMP kinase N-terminal" evidence="10">
    <location>
        <begin position="102"/>
        <end position="176"/>
    </location>
</feature>
<dbReference type="AlphaFoldDB" id="A0A7S4A5T9"/>
<dbReference type="PANTHER" id="PTHR43527:SF2">
    <property type="entry name" value="4-DIPHOSPHOCYTIDYL-2-C-METHYL-D-ERYTHRITOL KINASE, CHLOROPLASTIC"/>
    <property type="match status" value="1"/>
</dbReference>
<comment type="subcellular location">
    <subcellularLocation>
        <location evidence="1">Plastid</location>
    </subcellularLocation>
</comment>
<reference evidence="13" key="2">
    <citation type="submission" date="2021-11" db="EMBL/GenBank/DDBJ databases">
        <authorList>
            <consortium name="Genoscope - CEA"/>
            <person name="William W."/>
        </authorList>
    </citation>
    <scope>NUCLEOTIDE SEQUENCE</scope>
</reference>
<dbReference type="NCBIfam" id="TIGR00154">
    <property type="entry name" value="ispE"/>
    <property type="match status" value="1"/>
</dbReference>
<dbReference type="Pfam" id="PF08544">
    <property type="entry name" value="GHMP_kinases_C"/>
    <property type="match status" value="1"/>
</dbReference>
<keyword evidence="14" id="KW-1185">Reference proteome</keyword>
<organism evidence="12">
    <name type="scientific">Pelagomonas calceolata</name>
    <dbReference type="NCBI Taxonomy" id="35677"/>
    <lineage>
        <taxon>Eukaryota</taxon>
        <taxon>Sar</taxon>
        <taxon>Stramenopiles</taxon>
        <taxon>Ochrophyta</taxon>
        <taxon>Pelagophyceae</taxon>
        <taxon>Pelagomonadales</taxon>
        <taxon>Pelagomonadaceae</taxon>
        <taxon>Pelagomonas</taxon>
    </lineage>
</organism>
<reference evidence="12" key="1">
    <citation type="submission" date="2021-01" db="EMBL/GenBank/DDBJ databases">
        <authorList>
            <person name="Corre E."/>
            <person name="Pelletier E."/>
            <person name="Niang G."/>
            <person name="Scheremetjew M."/>
            <person name="Finn R."/>
            <person name="Kale V."/>
            <person name="Holt S."/>
            <person name="Cochrane G."/>
            <person name="Meng A."/>
            <person name="Brown T."/>
            <person name="Cohen L."/>
        </authorList>
    </citation>
    <scope>NUCLEOTIDE SEQUENCE</scope>
    <source>
        <strain evidence="12">CCMP1756</strain>
    </source>
</reference>
<dbReference type="InterPro" id="IPR004424">
    <property type="entry name" value="IspE"/>
</dbReference>
<dbReference type="EMBL" id="HBIW01023211">
    <property type="protein sequence ID" value="CAE0704578.1"/>
    <property type="molecule type" value="Transcribed_RNA"/>
</dbReference>
<evidence type="ECO:0000313" key="12">
    <source>
        <dbReference type="EMBL" id="CAE0704578.1"/>
    </source>
</evidence>
<evidence type="ECO:0000313" key="13">
    <source>
        <dbReference type="EMBL" id="CAH0379757.1"/>
    </source>
</evidence>
<keyword evidence="5" id="KW-0547">Nucleotide-binding</keyword>
<dbReference type="Proteomes" id="UP000789595">
    <property type="component" value="Unassembled WGS sequence"/>
</dbReference>
<feature type="chain" id="PRO_5035593946" description="4-(cytidine 5'-diphospho)-2-C-methyl-D-erythritol kinase" evidence="9">
    <location>
        <begin position="18"/>
        <end position="346"/>
    </location>
</feature>
<evidence type="ECO:0000256" key="9">
    <source>
        <dbReference type="SAM" id="SignalP"/>
    </source>
</evidence>
<comment type="similarity">
    <text evidence="2">Belongs to the GHMP kinase family. IspE subfamily.</text>
</comment>
<evidence type="ECO:0000259" key="11">
    <source>
        <dbReference type="Pfam" id="PF08544"/>
    </source>
</evidence>
<dbReference type="InterPro" id="IPR014721">
    <property type="entry name" value="Ribsml_uS5_D2-typ_fold_subgr"/>
</dbReference>
<evidence type="ECO:0000256" key="2">
    <source>
        <dbReference type="ARBA" id="ARBA00009684"/>
    </source>
</evidence>
<dbReference type="EC" id="2.7.1.148" evidence="3"/>
<dbReference type="SUPFAM" id="SSF54211">
    <property type="entry name" value="Ribosomal protein S5 domain 2-like"/>
    <property type="match status" value="1"/>
</dbReference>
<dbReference type="Gene3D" id="3.30.70.890">
    <property type="entry name" value="GHMP kinase, C-terminal domain"/>
    <property type="match status" value="1"/>
</dbReference>
<dbReference type="InterPro" id="IPR020568">
    <property type="entry name" value="Ribosomal_Su5_D2-typ_SF"/>
</dbReference>
<dbReference type="SUPFAM" id="SSF55060">
    <property type="entry name" value="GHMP Kinase, C-terminal domain"/>
    <property type="match status" value="1"/>
</dbReference>
<dbReference type="Gene3D" id="3.30.230.10">
    <property type="match status" value="1"/>
</dbReference>
<evidence type="ECO:0000256" key="4">
    <source>
        <dbReference type="ARBA" id="ARBA00022679"/>
    </source>
</evidence>
<dbReference type="HAMAP" id="MF_00061">
    <property type="entry name" value="IspE"/>
    <property type="match status" value="1"/>
</dbReference>
<dbReference type="GO" id="GO:0050515">
    <property type="term" value="F:4-(cytidine 5'-diphospho)-2-C-methyl-D-erythritol kinase activity"/>
    <property type="evidence" value="ECO:0007669"/>
    <property type="project" value="UniProtKB-EC"/>
</dbReference>
<keyword evidence="4" id="KW-0808">Transferase</keyword>
<dbReference type="GO" id="GO:0005524">
    <property type="term" value="F:ATP binding"/>
    <property type="evidence" value="ECO:0007669"/>
    <property type="project" value="UniProtKB-KW"/>
</dbReference>
<accession>A0A7S4A5T9</accession>
<proteinExistence type="inferred from homology"/>
<gene>
    <name evidence="12" type="ORF">PCAL00307_LOCUS20026</name>
    <name evidence="13" type="ORF">PECAL_6P13950</name>
</gene>
<evidence type="ECO:0000259" key="10">
    <source>
        <dbReference type="Pfam" id="PF00288"/>
    </source>
</evidence>
<evidence type="ECO:0000256" key="8">
    <source>
        <dbReference type="ARBA" id="ARBA00032554"/>
    </source>
</evidence>
<dbReference type="InterPro" id="IPR036554">
    <property type="entry name" value="GHMP_kinase_C_sf"/>
</dbReference>
<keyword evidence="6" id="KW-0418">Kinase</keyword>
<evidence type="ECO:0000256" key="6">
    <source>
        <dbReference type="ARBA" id="ARBA00022777"/>
    </source>
</evidence>
<evidence type="ECO:0000256" key="5">
    <source>
        <dbReference type="ARBA" id="ARBA00022741"/>
    </source>
</evidence>
<protein>
    <recommendedName>
        <fullName evidence="3">4-(cytidine 5'-diphospho)-2-C-methyl-D-erythritol kinase</fullName>
        <ecNumber evidence="3">2.7.1.148</ecNumber>
    </recommendedName>
    <alternativeName>
        <fullName evidence="8">4-(cytidine-5'-diphospho)-2-C-methyl-D-erythritol kinase</fullName>
    </alternativeName>
</protein>
<dbReference type="GO" id="GO:0009536">
    <property type="term" value="C:plastid"/>
    <property type="evidence" value="ECO:0007669"/>
    <property type="project" value="UniProtKB-SubCell"/>
</dbReference>
<evidence type="ECO:0000313" key="14">
    <source>
        <dbReference type="Proteomes" id="UP000789595"/>
    </source>
</evidence>
<dbReference type="EMBL" id="CAKKNE010000006">
    <property type="protein sequence ID" value="CAH0379757.1"/>
    <property type="molecule type" value="Genomic_DNA"/>
</dbReference>
<evidence type="ECO:0000256" key="1">
    <source>
        <dbReference type="ARBA" id="ARBA00004474"/>
    </source>
</evidence>